<dbReference type="GO" id="GO:0006396">
    <property type="term" value="P:RNA processing"/>
    <property type="evidence" value="ECO:0007669"/>
    <property type="project" value="InterPro"/>
</dbReference>
<dbReference type="SUPFAM" id="SSF69065">
    <property type="entry name" value="RNase III domain-like"/>
    <property type="match status" value="1"/>
</dbReference>
<protein>
    <recommendedName>
        <fullName evidence="2">RNase III domain-containing protein</fullName>
    </recommendedName>
</protein>
<dbReference type="InterPro" id="IPR000999">
    <property type="entry name" value="RNase_III_dom"/>
</dbReference>
<gene>
    <name evidence="3" type="ORF">P691DRAFT_782010</name>
</gene>
<dbReference type="Proteomes" id="UP000807342">
    <property type="component" value="Unassembled WGS sequence"/>
</dbReference>
<evidence type="ECO:0000256" key="1">
    <source>
        <dbReference type="SAM" id="MobiDB-lite"/>
    </source>
</evidence>
<keyword evidence="4" id="KW-1185">Reference proteome</keyword>
<dbReference type="PANTHER" id="PTHR28160:SF1">
    <property type="entry name" value="LARGE RIBOSOMAL SUBUNIT PROTEIN ML57"/>
    <property type="match status" value="1"/>
</dbReference>
<dbReference type="Gene3D" id="1.10.1520.10">
    <property type="entry name" value="Ribonuclease III domain"/>
    <property type="match status" value="1"/>
</dbReference>
<evidence type="ECO:0000259" key="2">
    <source>
        <dbReference type="Pfam" id="PF14622"/>
    </source>
</evidence>
<dbReference type="GO" id="GO:0032543">
    <property type="term" value="P:mitochondrial translation"/>
    <property type="evidence" value="ECO:0007669"/>
    <property type="project" value="InterPro"/>
</dbReference>
<dbReference type="OrthoDB" id="2281895at2759"/>
<dbReference type="Pfam" id="PF14622">
    <property type="entry name" value="Ribonucleas_3_3"/>
    <property type="match status" value="1"/>
</dbReference>
<organism evidence="3 4">
    <name type="scientific">Macrolepiota fuliginosa MF-IS2</name>
    <dbReference type="NCBI Taxonomy" id="1400762"/>
    <lineage>
        <taxon>Eukaryota</taxon>
        <taxon>Fungi</taxon>
        <taxon>Dikarya</taxon>
        <taxon>Basidiomycota</taxon>
        <taxon>Agaricomycotina</taxon>
        <taxon>Agaricomycetes</taxon>
        <taxon>Agaricomycetidae</taxon>
        <taxon>Agaricales</taxon>
        <taxon>Agaricineae</taxon>
        <taxon>Agaricaceae</taxon>
        <taxon>Macrolepiota</taxon>
    </lineage>
</organism>
<evidence type="ECO:0000313" key="3">
    <source>
        <dbReference type="EMBL" id="KAF9447676.1"/>
    </source>
</evidence>
<comment type="caution">
    <text evidence="3">The sequence shown here is derived from an EMBL/GenBank/DDBJ whole genome shotgun (WGS) entry which is preliminary data.</text>
</comment>
<dbReference type="GO" id="GO:0005762">
    <property type="term" value="C:mitochondrial large ribosomal subunit"/>
    <property type="evidence" value="ECO:0007669"/>
    <property type="project" value="InterPro"/>
</dbReference>
<dbReference type="GO" id="GO:0004525">
    <property type="term" value="F:ribonuclease III activity"/>
    <property type="evidence" value="ECO:0007669"/>
    <property type="project" value="InterPro"/>
</dbReference>
<name>A0A9P5XE82_9AGAR</name>
<reference evidence="3" key="1">
    <citation type="submission" date="2020-11" db="EMBL/GenBank/DDBJ databases">
        <authorList>
            <consortium name="DOE Joint Genome Institute"/>
            <person name="Ahrendt S."/>
            <person name="Riley R."/>
            <person name="Andreopoulos W."/>
            <person name="Labutti K."/>
            <person name="Pangilinan J."/>
            <person name="Ruiz-Duenas F.J."/>
            <person name="Barrasa J.M."/>
            <person name="Sanchez-Garcia M."/>
            <person name="Camarero S."/>
            <person name="Miyauchi S."/>
            <person name="Serrano A."/>
            <person name="Linde D."/>
            <person name="Babiker R."/>
            <person name="Drula E."/>
            <person name="Ayuso-Fernandez I."/>
            <person name="Pacheco R."/>
            <person name="Padilla G."/>
            <person name="Ferreira P."/>
            <person name="Barriuso J."/>
            <person name="Kellner H."/>
            <person name="Castanera R."/>
            <person name="Alfaro M."/>
            <person name="Ramirez L."/>
            <person name="Pisabarro A.G."/>
            <person name="Kuo A."/>
            <person name="Tritt A."/>
            <person name="Lipzen A."/>
            <person name="He G."/>
            <person name="Yan M."/>
            <person name="Ng V."/>
            <person name="Cullen D."/>
            <person name="Martin F."/>
            <person name="Rosso M.-N."/>
            <person name="Henrissat B."/>
            <person name="Hibbett D."/>
            <person name="Martinez A.T."/>
            <person name="Grigoriev I.V."/>
        </authorList>
    </citation>
    <scope>NUCLEOTIDE SEQUENCE</scope>
    <source>
        <strain evidence="3">MF-IS2</strain>
    </source>
</reference>
<evidence type="ECO:0000313" key="4">
    <source>
        <dbReference type="Proteomes" id="UP000807342"/>
    </source>
</evidence>
<dbReference type="AlphaFoldDB" id="A0A9P5XE82"/>
<dbReference type="EMBL" id="MU151189">
    <property type="protein sequence ID" value="KAF9447676.1"/>
    <property type="molecule type" value="Genomic_DNA"/>
</dbReference>
<dbReference type="InterPro" id="IPR036389">
    <property type="entry name" value="RNase_III_sf"/>
</dbReference>
<accession>A0A9P5XE82</accession>
<proteinExistence type="predicted"/>
<feature type="compositionally biased region" description="Polar residues" evidence="1">
    <location>
        <begin position="40"/>
        <end position="55"/>
    </location>
</feature>
<dbReference type="InterPro" id="IPR040030">
    <property type="entry name" value="Ribosomal_mL57"/>
</dbReference>
<feature type="region of interest" description="Disordered" evidence="1">
    <location>
        <begin position="38"/>
        <end position="60"/>
    </location>
</feature>
<dbReference type="PANTHER" id="PTHR28160">
    <property type="entry name" value="54S RIBOSOMAL PROTEIN L15, MITOCHONDRIAL"/>
    <property type="match status" value="1"/>
</dbReference>
<sequence length="278" mass="30486">MGESVKVLELQCPAQTSALSTGTRGYAQAMLKARNDADYMSSSAPTPRTNSTSSAWGKREKFGQAAQPTPLWQMKPEPHFATHLNALFKPLDFNTEVARRCLTHASHPSSINGHNAGMSFLGRRVLESYLLLFLNSSKNLKPSHDFHFITNWTLNTYTLGQHVGSKWGLGRVMRWVPTVTKERLTGPGDKDALLQSVGLYKVQGDAVAAVTGAIYEQFGGSVAHRAFHTRILPNLLLDGKNGGLPLPFHEDVLEICERMGGVEGDLMKPLEAQAEDSQ</sequence>
<feature type="domain" description="RNase III" evidence="2">
    <location>
        <begin position="95"/>
        <end position="234"/>
    </location>
</feature>
<dbReference type="GO" id="GO:0003735">
    <property type="term" value="F:structural constituent of ribosome"/>
    <property type="evidence" value="ECO:0007669"/>
    <property type="project" value="InterPro"/>
</dbReference>